<protein>
    <submittedName>
        <fullName evidence="7">Sigma-70 family RNA polymerase sigma factor</fullName>
    </submittedName>
</protein>
<proteinExistence type="inferred from homology"/>
<dbReference type="InterPro" id="IPR014284">
    <property type="entry name" value="RNA_pol_sigma-70_dom"/>
</dbReference>
<dbReference type="RefSeq" id="WP_406694093.1">
    <property type="nucleotide sequence ID" value="NZ_CP155447.1"/>
</dbReference>
<dbReference type="InterPro" id="IPR007627">
    <property type="entry name" value="RNA_pol_sigma70_r2"/>
</dbReference>
<dbReference type="InterPro" id="IPR013324">
    <property type="entry name" value="RNA_pol_sigma_r3/r4-like"/>
</dbReference>
<gene>
    <name evidence="7" type="ORF">V5E97_23900</name>
</gene>
<evidence type="ECO:0000256" key="5">
    <source>
        <dbReference type="ARBA" id="ARBA00023163"/>
    </source>
</evidence>
<reference evidence="7" key="1">
    <citation type="submission" date="2024-05" db="EMBL/GenBank/DDBJ databases">
        <title>Planctomycetes of the genus Singulisphaera possess chitinolytic capabilities.</title>
        <authorList>
            <person name="Ivanova A."/>
        </authorList>
    </citation>
    <scope>NUCLEOTIDE SEQUENCE</scope>
    <source>
        <strain evidence="7">Ch08T</strain>
    </source>
</reference>
<evidence type="ECO:0000259" key="6">
    <source>
        <dbReference type="Pfam" id="PF04542"/>
    </source>
</evidence>
<dbReference type="PANTHER" id="PTHR43133:SF8">
    <property type="entry name" value="RNA POLYMERASE SIGMA FACTOR HI_1459-RELATED"/>
    <property type="match status" value="1"/>
</dbReference>
<evidence type="ECO:0000256" key="4">
    <source>
        <dbReference type="ARBA" id="ARBA00023125"/>
    </source>
</evidence>
<dbReference type="AlphaFoldDB" id="A0AAU7C8A4"/>
<dbReference type="EMBL" id="CP155447">
    <property type="protein sequence ID" value="XBH01391.1"/>
    <property type="molecule type" value="Genomic_DNA"/>
</dbReference>
<organism evidence="7">
    <name type="scientific">Singulisphaera sp. Ch08</name>
    <dbReference type="NCBI Taxonomy" id="3120278"/>
    <lineage>
        <taxon>Bacteria</taxon>
        <taxon>Pseudomonadati</taxon>
        <taxon>Planctomycetota</taxon>
        <taxon>Planctomycetia</taxon>
        <taxon>Isosphaerales</taxon>
        <taxon>Isosphaeraceae</taxon>
        <taxon>Singulisphaera</taxon>
    </lineage>
</organism>
<dbReference type="InterPro" id="IPR039425">
    <property type="entry name" value="RNA_pol_sigma-70-like"/>
</dbReference>
<dbReference type="NCBIfam" id="TIGR02937">
    <property type="entry name" value="sigma70-ECF"/>
    <property type="match status" value="1"/>
</dbReference>
<feature type="domain" description="RNA polymerase sigma-70 region 2" evidence="6">
    <location>
        <begin position="40"/>
        <end position="106"/>
    </location>
</feature>
<dbReference type="GO" id="GO:0003677">
    <property type="term" value="F:DNA binding"/>
    <property type="evidence" value="ECO:0007669"/>
    <property type="project" value="UniProtKB-KW"/>
</dbReference>
<dbReference type="SUPFAM" id="SSF88946">
    <property type="entry name" value="Sigma2 domain of RNA polymerase sigma factors"/>
    <property type="match status" value="1"/>
</dbReference>
<name>A0AAU7C8A4_9BACT</name>
<dbReference type="Pfam" id="PF04542">
    <property type="entry name" value="Sigma70_r2"/>
    <property type="match status" value="1"/>
</dbReference>
<dbReference type="GO" id="GO:0016987">
    <property type="term" value="F:sigma factor activity"/>
    <property type="evidence" value="ECO:0007669"/>
    <property type="project" value="UniProtKB-KW"/>
</dbReference>
<dbReference type="Gene3D" id="1.10.1740.10">
    <property type="match status" value="1"/>
</dbReference>
<dbReference type="GO" id="GO:0006352">
    <property type="term" value="P:DNA-templated transcription initiation"/>
    <property type="evidence" value="ECO:0007669"/>
    <property type="project" value="InterPro"/>
</dbReference>
<dbReference type="Gene3D" id="1.10.10.10">
    <property type="entry name" value="Winged helix-like DNA-binding domain superfamily/Winged helix DNA-binding domain"/>
    <property type="match status" value="1"/>
</dbReference>
<evidence type="ECO:0000256" key="1">
    <source>
        <dbReference type="ARBA" id="ARBA00010641"/>
    </source>
</evidence>
<keyword evidence="3" id="KW-0731">Sigma factor</keyword>
<evidence type="ECO:0000256" key="2">
    <source>
        <dbReference type="ARBA" id="ARBA00023015"/>
    </source>
</evidence>
<evidence type="ECO:0000313" key="7">
    <source>
        <dbReference type="EMBL" id="XBH01391.1"/>
    </source>
</evidence>
<keyword evidence="5" id="KW-0804">Transcription</keyword>
<evidence type="ECO:0000256" key="3">
    <source>
        <dbReference type="ARBA" id="ARBA00023082"/>
    </source>
</evidence>
<comment type="similarity">
    <text evidence="1">Belongs to the sigma-70 factor family. ECF subfamily.</text>
</comment>
<sequence length="224" mass="25967">MSTVDLPLSHTNRPDRTPAWLTPGLRAGSEETWREFNFLYGGWIYSLARRWGLTKEDARDMVQEIMMNVYRSLHLFHRDRNDSTFQGWIYRIARNHVADHLERSQRMTTVSFDRCPESIPDPNSPDESFILPEEERVRLRARLEELAAGHFRSDSWAVFVAIELEGASTSEVSQQLHVNADTIRKQISRVRSWLRTLQATELLIGPPQRLHPDLLMSKQNGVAS</sequence>
<accession>A0AAU7C8A4</accession>
<dbReference type="PANTHER" id="PTHR43133">
    <property type="entry name" value="RNA POLYMERASE ECF-TYPE SIGMA FACTO"/>
    <property type="match status" value="1"/>
</dbReference>
<keyword evidence="4" id="KW-0238">DNA-binding</keyword>
<dbReference type="InterPro" id="IPR013325">
    <property type="entry name" value="RNA_pol_sigma_r2"/>
</dbReference>
<dbReference type="SUPFAM" id="SSF88659">
    <property type="entry name" value="Sigma3 and sigma4 domains of RNA polymerase sigma factors"/>
    <property type="match status" value="1"/>
</dbReference>
<dbReference type="InterPro" id="IPR036388">
    <property type="entry name" value="WH-like_DNA-bd_sf"/>
</dbReference>
<keyword evidence="2" id="KW-0805">Transcription regulation</keyword>